<name>A0A7I8IN70_SPIIN</name>
<evidence type="ECO:0000313" key="4">
    <source>
        <dbReference type="Proteomes" id="UP001189122"/>
    </source>
</evidence>
<gene>
    <name evidence="3" type="ORF">SI7747_04005343</name>
</gene>
<evidence type="ECO:0000313" key="3">
    <source>
        <dbReference type="EMBL" id="CAA2619176.1"/>
    </source>
</evidence>
<reference evidence="3 4" key="1">
    <citation type="submission" date="2019-12" db="EMBL/GenBank/DDBJ databases">
        <authorList>
            <person name="Scholz U."/>
            <person name="Mascher M."/>
            <person name="Fiebig A."/>
        </authorList>
    </citation>
    <scope>NUCLEOTIDE SEQUENCE</scope>
</reference>
<dbReference type="EMBL" id="CACRZD030000004">
    <property type="protein sequence ID" value="CAA6658902.1"/>
    <property type="molecule type" value="Genomic_DNA"/>
</dbReference>
<evidence type="ECO:0000256" key="1">
    <source>
        <dbReference type="SAM" id="Coils"/>
    </source>
</evidence>
<dbReference type="EMBL" id="LR743591">
    <property type="protein sequence ID" value="CAA2619176.1"/>
    <property type="molecule type" value="Genomic_DNA"/>
</dbReference>
<organism evidence="3">
    <name type="scientific">Spirodela intermedia</name>
    <name type="common">Intermediate duckweed</name>
    <dbReference type="NCBI Taxonomy" id="51605"/>
    <lineage>
        <taxon>Eukaryota</taxon>
        <taxon>Viridiplantae</taxon>
        <taxon>Streptophyta</taxon>
        <taxon>Embryophyta</taxon>
        <taxon>Tracheophyta</taxon>
        <taxon>Spermatophyta</taxon>
        <taxon>Magnoliopsida</taxon>
        <taxon>Liliopsida</taxon>
        <taxon>Araceae</taxon>
        <taxon>Lemnoideae</taxon>
        <taxon>Spirodela</taxon>
    </lineage>
</organism>
<dbReference type="AlphaFoldDB" id="A0A7I8IN70"/>
<keyword evidence="1" id="KW-0175">Coiled coil</keyword>
<protein>
    <submittedName>
        <fullName evidence="3">Uncharacterized protein</fullName>
    </submittedName>
</protein>
<keyword evidence="4" id="KW-1185">Reference proteome</keyword>
<feature type="region of interest" description="Disordered" evidence="2">
    <location>
        <begin position="1"/>
        <end position="31"/>
    </location>
</feature>
<dbReference type="PANTHER" id="PTHR46681:SF1">
    <property type="entry name" value="KINETOCHORE PROTEIN NDC80 HOMOLOG"/>
    <property type="match status" value="1"/>
</dbReference>
<proteinExistence type="predicted"/>
<evidence type="ECO:0000256" key="2">
    <source>
        <dbReference type="SAM" id="MobiDB-lite"/>
    </source>
</evidence>
<feature type="coiled-coil region" evidence="1">
    <location>
        <begin position="231"/>
        <end position="289"/>
    </location>
</feature>
<sequence length="505" mass="56715">MRGGRGGRVPNSRSVAPTPARKGYAAAASRRESDVSLCSNRPSSVSLSHASAALRSVNAYLSSLSTATLRPPLPSARDITKAFDDVLSRLDWPMPVGVASTLEDDLPSILSNLRCPVKLSKSALKAREHLTPRFRDYRSSSQSFAEGNNVLQYHFQSFALFMEGDDEAVKALDQEQFRQTEEHVAKLMATTTEKERALLKDDIKKFDVMIESWKEKLLSAEKLLGEKEEGLDAKIRENQRISEENEELRKRIGSQVMNVRDAERTKKELQAMERDVAEAEIGRNVLEEKSWELEADIDRKLKELESLAEGSSAAEVLGEDYKTVLKPFLNEAADETKKSSVAKLEEKIYLQQQSREKSILLDERKELLSILQKKIDEEVDDHTSRCSAEAERMMKDRESREHQLLIMEEEAENFLKDSELKLQKSIRESDEEIQMCASELVALIDAVSEYKECMESLVGEIQADLSETTQAIVDAHKVFLSARLMSAGQSASLCGSKRAHALLTS</sequence>
<dbReference type="PANTHER" id="PTHR46681">
    <property type="entry name" value="KINETOCHORE PROTEIN NDC80 HOMOLOG"/>
    <property type="match status" value="1"/>
</dbReference>
<accession>A0A7I8IN70</accession>
<dbReference type="Proteomes" id="UP001189122">
    <property type="component" value="Unassembled WGS sequence"/>
</dbReference>
<dbReference type="InterPro" id="IPR055307">
    <property type="entry name" value="NDC80_plants"/>
</dbReference>